<dbReference type="EC" id="3.5.2.6" evidence="6"/>
<keyword evidence="7" id="KW-0479">Metal-binding</keyword>
<evidence type="ECO:0000256" key="11">
    <source>
        <dbReference type="ARBA" id="ARBA00022833"/>
    </source>
</evidence>
<dbReference type="GO" id="GO:0008800">
    <property type="term" value="F:beta-lactamase activity"/>
    <property type="evidence" value="ECO:0007669"/>
    <property type="project" value="UniProtKB-EC"/>
</dbReference>
<evidence type="ECO:0000256" key="4">
    <source>
        <dbReference type="ARBA" id="ARBA00005250"/>
    </source>
</evidence>
<dbReference type="PANTHER" id="PTHR42951:SF4">
    <property type="entry name" value="ACYL-COENZYME A THIOESTERASE MBLAC2"/>
    <property type="match status" value="1"/>
</dbReference>
<evidence type="ECO:0000256" key="8">
    <source>
        <dbReference type="ARBA" id="ARBA00022729"/>
    </source>
</evidence>
<dbReference type="SUPFAM" id="SSF56281">
    <property type="entry name" value="Metallo-hydrolase/oxidoreductase"/>
    <property type="match status" value="1"/>
</dbReference>
<name>A0A1U7Q114_9FLAO</name>
<evidence type="ECO:0000256" key="12">
    <source>
        <dbReference type="ARBA" id="ARBA00023251"/>
    </source>
</evidence>
<comment type="catalytic activity">
    <reaction evidence="1">
        <text>a beta-lactam + H2O = a substituted beta-amino acid</text>
        <dbReference type="Rhea" id="RHEA:20401"/>
        <dbReference type="ChEBI" id="CHEBI:15377"/>
        <dbReference type="ChEBI" id="CHEBI:35627"/>
        <dbReference type="ChEBI" id="CHEBI:140347"/>
        <dbReference type="EC" id="3.5.2.6"/>
    </reaction>
</comment>
<reference evidence="15" key="1">
    <citation type="submission" date="2016-10" db="EMBL/GenBank/DDBJ databases">
        <authorList>
            <person name="Varghese N."/>
            <person name="Submissions S."/>
        </authorList>
    </citation>
    <scope>NUCLEOTIDE SEQUENCE [LARGE SCALE GENOMIC DNA]</scope>
    <source>
        <strain evidence="15">DSM 19482</strain>
    </source>
</reference>
<evidence type="ECO:0000259" key="13">
    <source>
        <dbReference type="SMART" id="SM00849"/>
    </source>
</evidence>
<evidence type="ECO:0000256" key="2">
    <source>
        <dbReference type="ARBA" id="ARBA00001947"/>
    </source>
</evidence>
<evidence type="ECO:0000256" key="10">
    <source>
        <dbReference type="ARBA" id="ARBA00022801"/>
    </source>
</evidence>
<keyword evidence="11" id="KW-0862">Zinc</keyword>
<evidence type="ECO:0000256" key="7">
    <source>
        <dbReference type="ARBA" id="ARBA00022723"/>
    </source>
</evidence>
<dbReference type="Pfam" id="PF00753">
    <property type="entry name" value="Lactamase_B"/>
    <property type="match status" value="1"/>
</dbReference>
<keyword evidence="10" id="KW-0378">Hydrolase</keyword>
<organism evidence="14 15">
    <name type="scientific">Epilithonimonas bovis DSM 19482</name>
    <dbReference type="NCBI Taxonomy" id="1121284"/>
    <lineage>
        <taxon>Bacteria</taxon>
        <taxon>Pseudomonadati</taxon>
        <taxon>Bacteroidota</taxon>
        <taxon>Flavobacteriia</taxon>
        <taxon>Flavobacteriales</taxon>
        <taxon>Weeksellaceae</taxon>
        <taxon>Chryseobacterium group</taxon>
        <taxon>Epilithonimonas</taxon>
    </lineage>
</organism>
<gene>
    <name evidence="14" type="ORF">SAMN05660493_02821</name>
</gene>
<dbReference type="GO" id="GO:0008270">
    <property type="term" value="F:zinc ion binding"/>
    <property type="evidence" value="ECO:0007669"/>
    <property type="project" value="InterPro"/>
</dbReference>
<dbReference type="EMBL" id="FTPU01000040">
    <property type="protein sequence ID" value="SIT98088.1"/>
    <property type="molecule type" value="Genomic_DNA"/>
</dbReference>
<protein>
    <recommendedName>
        <fullName evidence="6">beta-lactamase</fullName>
        <ecNumber evidence="6">3.5.2.6</ecNumber>
    </recommendedName>
</protein>
<evidence type="ECO:0000256" key="6">
    <source>
        <dbReference type="ARBA" id="ARBA00012865"/>
    </source>
</evidence>
<evidence type="ECO:0000256" key="9">
    <source>
        <dbReference type="ARBA" id="ARBA00022764"/>
    </source>
</evidence>
<dbReference type="RefSeq" id="WP_076784183.1">
    <property type="nucleotide sequence ID" value="NZ_FTPU01000040.1"/>
</dbReference>
<keyword evidence="12" id="KW-0046">Antibiotic resistance</keyword>
<comment type="subunit">
    <text evidence="5">Monomer.</text>
</comment>
<dbReference type="NCBIfam" id="NF012229">
    <property type="entry name" value="bla_class_B_core"/>
    <property type="match status" value="1"/>
</dbReference>
<dbReference type="GO" id="GO:0042597">
    <property type="term" value="C:periplasmic space"/>
    <property type="evidence" value="ECO:0007669"/>
    <property type="project" value="UniProtKB-SubCell"/>
</dbReference>
<comment type="subcellular location">
    <subcellularLocation>
        <location evidence="3">Periplasm</location>
    </subcellularLocation>
</comment>
<evidence type="ECO:0000256" key="3">
    <source>
        <dbReference type="ARBA" id="ARBA00004418"/>
    </source>
</evidence>
<dbReference type="PANTHER" id="PTHR42951">
    <property type="entry name" value="METALLO-BETA-LACTAMASE DOMAIN-CONTAINING"/>
    <property type="match status" value="1"/>
</dbReference>
<dbReference type="STRING" id="1121284.SAMN05660493_02821"/>
<evidence type="ECO:0000256" key="1">
    <source>
        <dbReference type="ARBA" id="ARBA00001526"/>
    </source>
</evidence>
<evidence type="ECO:0000313" key="14">
    <source>
        <dbReference type="EMBL" id="SIT98088.1"/>
    </source>
</evidence>
<dbReference type="InterPro" id="IPR001279">
    <property type="entry name" value="Metallo-B-lactamas"/>
</dbReference>
<dbReference type="OrthoDB" id="9769598at2"/>
<evidence type="ECO:0000313" key="15">
    <source>
        <dbReference type="Proteomes" id="UP000187261"/>
    </source>
</evidence>
<dbReference type="AlphaFoldDB" id="A0A1U7Q114"/>
<dbReference type="InterPro" id="IPR036866">
    <property type="entry name" value="RibonucZ/Hydroxyglut_hydro"/>
</dbReference>
<dbReference type="GO" id="GO:0046677">
    <property type="term" value="P:response to antibiotic"/>
    <property type="evidence" value="ECO:0007669"/>
    <property type="project" value="UniProtKB-KW"/>
</dbReference>
<comment type="similarity">
    <text evidence="4">Belongs to the metallo-beta-lactamase superfamily. Class-B beta-lactamase family.</text>
</comment>
<sequence>MRINRIKNHFFVFLSLCYFSNISAQIKPLKIEKLNNHLYIYQTYNIYNEKEYSANALYLVTKKGVVLFDVPWQKSQYQVLVDSIQQKHSKKVIAVFATHSHEDRAGDLSFFNKKGIKTFATQKTNEYLKNDKRATSNQFIKIGKTYKIGGEKFKIDFVGEGHTKDNIIVWFPDYEVLDGGCLVKSSQADNLGYLGEANIEAWPASINQILEKYPKIKLVIPGHDDWQKQGHLERTLYLLNFSNN</sequence>
<keyword evidence="8" id="KW-0732">Signal</keyword>
<comment type="cofactor">
    <cofactor evidence="2">
        <name>Zn(2+)</name>
        <dbReference type="ChEBI" id="CHEBI:29105"/>
    </cofactor>
</comment>
<dbReference type="GO" id="GO:0017001">
    <property type="term" value="P:antibiotic catabolic process"/>
    <property type="evidence" value="ECO:0007669"/>
    <property type="project" value="InterPro"/>
</dbReference>
<accession>A0A1U7Q114</accession>
<dbReference type="InterPro" id="IPR058199">
    <property type="entry name" value="BlaB//VIM/IMP-1"/>
</dbReference>
<dbReference type="InterPro" id="IPR001018">
    <property type="entry name" value="Beta-lactamase_class-B_CS"/>
</dbReference>
<dbReference type="NCBIfam" id="NF012146">
    <property type="entry name" value="blaB-IND-MUS"/>
    <property type="match status" value="1"/>
</dbReference>
<feature type="domain" description="Metallo-beta-lactamase" evidence="13">
    <location>
        <begin position="53"/>
        <end position="223"/>
    </location>
</feature>
<dbReference type="Gene3D" id="3.60.15.10">
    <property type="entry name" value="Ribonuclease Z/Hydroxyacylglutathione hydrolase-like"/>
    <property type="match status" value="1"/>
</dbReference>
<evidence type="ECO:0000256" key="5">
    <source>
        <dbReference type="ARBA" id="ARBA00011245"/>
    </source>
</evidence>
<keyword evidence="9" id="KW-0574">Periplasm</keyword>
<keyword evidence="15" id="KW-1185">Reference proteome</keyword>
<dbReference type="NCBIfam" id="NF033088">
    <property type="entry name" value="bla_subclass_B1"/>
    <property type="match status" value="1"/>
</dbReference>
<dbReference type="Proteomes" id="UP000187261">
    <property type="component" value="Unassembled WGS sequence"/>
</dbReference>
<dbReference type="SMART" id="SM00849">
    <property type="entry name" value="Lactamase_B"/>
    <property type="match status" value="1"/>
</dbReference>
<dbReference type="PROSITE" id="PS00744">
    <property type="entry name" value="BETA_LACTAMASE_B_2"/>
    <property type="match status" value="1"/>
</dbReference>
<proteinExistence type="inferred from homology"/>
<dbReference type="InterPro" id="IPR050855">
    <property type="entry name" value="NDM-1-like"/>
</dbReference>